<evidence type="ECO:0000313" key="3">
    <source>
        <dbReference type="Proteomes" id="UP001519460"/>
    </source>
</evidence>
<accession>A0ABD0J430</accession>
<reference evidence="2 3" key="1">
    <citation type="journal article" date="2023" name="Sci. Data">
        <title>Genome assembly of the Korean intertidal mud-creeper Batillaria attramentaria.</title>
        <authorList>
            <person name="Patra A.K."/>
            <person name="Ho P.T."/>
            <person name="Jun S."/>
            <person name="Lee S.J."/>
            <person name="Kim Y."/>
            <person name="Won Y.J."/>
        </authorList>
    </citation>
    <scope>NUCLEOTIDE SEQUENCE [LARGE SCALE GENOMIC DNA]</scope>
    <source>
        <strain evidence="2">Wonlab-2016</strain>
    </source>
</reference>
<protein>
    <submittedName>
        <fullName evidence="2">Uncharacterized protein</fullName>
    </submittedName>
</protein>
<comment type="caution">
    <text evidence="2">The sequence shown here is derived from an EMBL/GenBank/DDBJ whole genome shotgun (WGS) entry which is preliminary data.</text>
</comment>
<dbReference type="EMBL" id="JACVVK020000662">
    <property type="protein sequence ID" value="KAK7458925.1"/>
    <property type="molecule type" value="Genomic_DNA"/>
</dbReference>
<name>A0ABD0J430_9CAEN</name>
<sequence>MGIAVTQGISRSLSSLRTISRGSEGQPLPMVAEGAREQGWGVEEGGGGEEAADDEDVLPDQVHFRNTASTGQAVRRRALKTFHPHTANQFPLPIYLLTYRVDYPYPAIPRPSTPIGCHGSDGDKGAAVTQLHNLMVV</sequence>
<gene>
    <name evidence="2" type="ORF">BaRGS_00039056</name>
</gene>
<keyword evidence="3" id="KW-1185">Reference proteome</keyword>
<dbReference type="AlphaFoldDB" id="A0ABD0J430"/>
<dbReference type="Proteomes" id="UP001519460">
    <property type="component" value="Unassembled WGS sequence"/>
</dbReference>
<proteinExistence type="predicted"/>
<evidence type="ECO:0000256" key="1">
    <source>
        <dbReference type="SAM" id="MobiDB-lite"/>
    </source>
</evidence>
<feature type="region of interest" description="Disordered" evidence="1">
    <location>
        <begin position="16"/>
        <end position="53"/>
    </location>
</feature>
<evidence type="ECO:0000313" key="2">
    <source>
        <dbReference type="EMBL" id="KAK7458925.1"/>
    </source>
</evidence>
<organism evidence="2 3">
    <name type="scientific">Batillaria attramentaria</name>
    <dbReference type="NCBI Taxonomy" id="370345"/>
    <lineage>
        <taxon>Eukaryota</taxon>
        <taxon>Metazoa</taxon>
        <taxon>Spiralia</taxon>
        <taxon>Lophotrochozoa</taxon>
        <taxon>Mollusca</taxon>
        <taxon>Gastropoda</taxon>
        <taxon>Caenogastropoda</taxon>
        <taxon>Sorbeoconcha</taxon>
        <taxon>Cerithioidea</taxon>
        <taxon>Batillariidae</taxon>
        <taxon>Batillaria</taxon>
    </lineage>
</organism>